<feature type="non-terminal residue" evidence="1">
    <location>
        <position position="75"/>
    </location>
</feature>
<protein>
    <submittedName>
        <fullName evidence="1">Uncharacterized protein</fullName>
    </submittedName>
</protein>
<gene>
    <name evidence="1" type="ORF">PENTCL1PPCAC_17380</name>
</gene>
<dbReference type="EMBL" id="BTSX01000004">
    <property type="protein sequence ID" value="GMS95205.1"/>
    <property type="molecule type" value="Genomic_DNA"/>
</dbReference>
<accession>A0AAV5TLP7</accession>
<sequence>SDNHHYNSSNFGFRTKFSTFSDLEFRLNPGDLFEISTGSLSLVSSTRMPAIHYSLNEERALLLPLSDLTEQSANR</sequence>
<evidence type="ECO:0000313" key="1">
    <source>
        <dbReference type="EMBL" id="GMS95205.1"/>
    </source>
</evidence>
<proteinExistence type="predicted"/>
<reference evidence="1" key="1">
    <citation type="submission" date="2023-10" db="EMBL/GenBank/DDBJ databases">
        <title>Genome assembly of Pristionchus species.</title>
        <authorList>
            <person name="Yoshida K."/>
            <person name="Sommer R.J."/>
        </authorList>
    </citation>
    <scope>NUCLEOTIDE SEQUENCE</scope>
    <source>
        <strain evidence="1">RS0144</strain>
    </source>
</reference>
<comment type="caution">
    <text evidence="1">The sequence shown here is derived from an EMBL/GenBank/DDBJ whole genome shotgun (WGS) entry which is preliminary data.</text>
</comment>
<evidence type="ECO:0000313" key="2">
    <source>
        <dbReference type="Proteomes" id="UP001432027"/>
    </source>
</evidence>
<organism evidence="1 2">
    <name type="scientific">Pristionchus entomophagus</name>
    <dbReference type="NCBI Taxonomy" id="358040"/>
    <lineage>
        <taxon>Eukaryota</taxon>
        <taxon>Metazoa</taxon>
        <taxon>Ecdysozoa</taxon>
        <taxon>Nematoda</taxon>
        <taxon>Chromadorea</taxon>
        <taxon>Rhabditida</taxon>
        <taxon>Rhabditina</taxon>
        <taxon>Diplogasteromorpha</taxon>
        <taxon>Diplogasteroidea</taxon>
        <taxon>Neodiplogasteridae</taxon>
        <taxon>Pristionchus</taxon>
    </lineage>
</organism>
<feature type="non-terminal residue" evidence="1">
    <location>
        <position position="1"/>
    </location>
</feature>
<name>A0AAV5TLP7_9BILA</name>
<dbReference type="Proteomes" id="UP001432027">
    <property type="component" value="Unassembled WGS sequence"/>
</dbReference>
<dbReference type="AlphaFoldDB" id="A0AAV5TLP7"/>
<keyword evidence="2" id="KW-1185">Reference proteome</keyword>